<evidence type="ECO:0000259" key="2">
    <source>
        <dbReference type="PROSITE" id="PS00463"/>
    </source>
</evidence>
<dbReference type="InterPro" id="IPR001138">
    <property type="entry name" value="Zn2Cys6_DnaBD"/>
</dbReference>
<reference evidence="3 4" key="1">
    <citation type="submission" date="2016-10" db="EMBL/GenBank/DDBJ databases">
        <title>Genome sequence of the basidiomycete white-rot fungus Trametes pubescens.</title>
        <authorList>
            <person name="Makela M.R."/>
            <person name="Granchi Z."/>
            <person name="Peng M."/>
            <person name="De Vries R.P."/>
            <person name="Grigoriev I."/>
            <person name="Riley R."/>
            <person name="Hilden K."/>
        </authorList>
    </citation>
    <scope>NUCLEOTIDE SEQUENCE [LARGE SCALE GENOMIC DNA]</scope>
    <source>
        <strain evidence="3 4">FBCC735</strain>
    </source>
</reference>
<name>A0A1M2VMN8_TRAPU</name>
<evidence type="ECO:0000313" key="3">
    <source>
        <dbReference type="EMBL" id="OJT08869.1"/>
    </source>
</evidence>
<organism evidence="3 4">
    <name type="scientific">Trametes pubescens</name>
    <name type="common">White-rot fungus</name>
    <dbReference type="NCBI Taxonomy" id="154538"/>
    <lineage>
        <taxon>Eukaryota</taxon>
        <taxon>Fungi</taxon>
        <taxon>Dikarya</taxon>
        <taxon>Basidiomycota</taxon>
        <taxon>Agaricomycotina</taxon>
        <taxon>Agaricomycetes</taxon>
        <taxon>Polyporales</taxon>
        <taxon>Polyporaceae</taxon>
        <taxon>Trametes</taxon>
    </lineage>
</organism>
<accession>A0A1M2VMN8</accession>
<proteinExistence type="predicted"/>
<dbReference type="AlphaFoldDB" id="A0A1M2VMN8"/>
<feature type="domain" description="Zn(2)-C6 fungal-type" evidence="2">
    <location>
        <begin position="6"/>
        <end position="36"/>
    </location>
</feature>
<dbReference type="GO" id="GO:0008270">
    <property type="term" value="F:zinc ion binding"/>
    <property type="evidence" value="ECO:0007669"/>
    <property type="project" value="InterPro"/>
</dbReference>
<dbReference type="PROSITE" id="PS00463">
    <property type="entry name" value="ZN2_CY6_FUNGAL_1"/>
    <property type="match status" value="1"/>
</dbReference>
<dbReference type="OrthoDB" id="2123952at2759"/>
<feature type="region of interest" description="Disordered" evidence="1">
    <location>
        <begin position="93"/>
        <end position="125"/>
    </location>
</feature>
<dbReference type="SUPFAM" id="SSF57701">
    <property type="entry name" value="Zn2/Cys6 DNA-binding domain"/>
    <property type="match status" value="1"/>
</dbReference>
<evidence type="ECO:0000256" key="1">
    <source>
        <dbReference type="SAM" id="MobiDB-lite"/>
    </source>
</evidence>
<feature type="compositionally biased region" description="Low complexity" evidence="1">
    <location>
        <begin position="93"/>
        <end position="111"/>
    </location>
</feature>
<dbReference type="Proteomes" id="UP000184267">
    <property type="component" value="Unassembled WGS sequence"/>
</dbReference>
<sequence>MPREPACRNCASKKVGCKAVAGSNSCERCARKGIQCERPIPPAVPTNNASRKTACEPCSALSLSALRQLFVPSGASTANASGTQPTLVVDTTAAAASADSAPSSTRSPSRPFWETVLAPSPGVDG</sequence>
<dbReference type="GO" id="GO:0000981">
    <property type="term" value="F:DNA-binding transcription factor activity, RNA polymerase II-specific"/>
    <property type="evidence" value="ECO:0007669"/>
    <property type="project" value="InterPro"/>
</dbReference>
<protein>
    <recommendedName>
        <fullName evidence="2">Zn(2)-C6 fungal-type domain-containing protein</fullName>
    </recommendedName>
</protein>
<dbReference type="InterPro" id="IPR036864">
    <property type="entry name" value="Zn2-C6_fun-type_DNA-bd_sf"/>
</dbReference>
<dbReference type="EMBL" id="MNAD01001008">
    <property type="protein sequence ID" value="OJT08869.1"/>
    <property type="molecule type" value="Genomic_DNA"/>
</dbReference>
<evidence type="ECO:0000313" key="4">
    <source>
        <dbReference type="Proteomes" id="UP000184267"/>
    </source>
</evidence>
<dbReference type="OMA" id="SRPFWET"/>
<keyword evidence="4" id="KW-1185">Reference proteome</keyword>
<comment type="caution">
    <text evidence="3">The sequence shown here is derived from an EMBL/GenBank/DDBJ whole genome shotgun (WGS) entry which is preliminary data.</text>
</comment>
<gene>
    <name evidence="3" type="ORF">TRAPUB_220</name>
</gene>